<accession>A0ABY7FU07</accession>
<keyword evidence="2" id="KW-1185">Reference proteome</keyword>
<dbReference type="EMBL" id="CP111025">
    <property type="protein sequence ID" value="WAR25097.1"/>
    <property type="molecule type" value="Genomic_DNA"/>
</dbReference>
<sequence length="210" mass="24048">MVPNEELVMLFGVVMIASVVGRDVHNFYGNRFSTTESDSIINRMVSLQKRSQRGRIDRHRFFHFGLGKRADQERALIDGFVSAGNRIVRKSSLYKTLQMYNDETNKRDPEMFSEELYPLQAGKQKLEAYLDSALKDSEETTDAIMESAVQTEDTNEEIADQNNDNNNNVKQLDERPFDLTFASPDLDFGRYGYNKGQMQDDVAVVKVAIR</sequence>
<protein>
    <submittedName>
        <fullName evidence="1">Uncharacterized protein</fullName>
    </submittedName>
</protein>
<proteinExistence type="predicted"/>
<name>A0ABY7FU07_MYAAR</name>
<dbReference type="Proteomes" id="UP001164746">
    <property type="component" value="Chromosome 14"/>
</dbReference>
<gene>
    <name evidence="1" type="ORF">MAR_010801</name>
</gene>
<evidence type="ECO:0000313" key="1">
    <source>
        <dbReference type="EMBL" id="WAR25097.1"/>
    </source>
</evidence>
<reference evidence="1" key="1">
    <citation type="submission" date="2022-11" db="EMBL/GenBank/DDBJ databases">
        <title>Centuries of genome instability and evolution in soft-shell clam transmissible cancer (bioRxiv).</title>
        <authorList>
            <person name="Hart S.F.M."/>
            <person name="Yonemitsu M.A."/>
            <person name="Giersch R.M."/>
            <person name="Beal B.F."/>
            <person name="Arriagada G."/>
            <person name="Davis B.W."/>
            <person name="Ostrander E.A."/>
            <person name="Goff S.P."/>
            <person name="Metzger M.J."/>
        </authorList>
    </citation>
    <scope>NUCLEOTIDE SEQUENCE</scope>
    <source>
        <strain evidence="1">MELC-2E11</strain>
        <tissue evidence="1">Siphon/mantle</tissue>
    </source>
</reference>
<evidence type="ECO:0000313" key="2">
    <source>
        <dbReference type="Proteomes" id="UP001164746"/>
    </source>
</evidence>
<organism evidence="1 2">
    <name type="scientific">Mya arenaria</name>
    <name type="common">Soft-shell clam</name>
    <dbReference type="NCBI Taxonomy" id="6604"/>
    <lineage>
        <taxon>Eukaryota</taxon>
        <taxon>Metazoa</taxon>
        <taxon>Spiralia</taxon>
        <taxon>Lophotrochozoa</taxon>
        <taxon>Mollusca</taxon>
        <taxon>Bivalvia</taxon>
        <taxon>Autobranchia</taxon>
        <taxon>Heteroconchia</taxon>
        <taxon>Euheterodonta</taxon>
        <taxon>Imparidentia</taxon>
        <taxon>Neoheterodontei</taxon>
        <taxon>Myida</taxon>
        <taxon>Myoidea</taxon>
        <taxon>Myidae</taxon>
        <taxon>Mya</taxon>
    </lineage>
</organism>